<evidence type="ECO:0000256" key="1">
    <source>
        <dbReference type="SAM" id="MobiDB-lite"/>
    </source>
</evidence>
<keyword evidence="2" id="KW-0812">Transmembrane</keyword>
<dbReference type="EMBL" id="JAULSV010000006">
    <property type="protein sequence ID" value="KAK0640635.1"/>
    <property type="molecule type" value="Genomic_DNA"/>
</dbReference>
<protein>
    <recommendedName>
        <fullName evidence="6">Secreted protein</fullName>
    </recommendedName>
</protein>
<keyword evidence="5" id="KW-1185">Reference proteome</keyword>
<feature type="transmembrane region" description="Helical" evidence="2">
    <location>
        <begin position="162"/>
        <end position="184"/>
    </location>
</feature>
<keyword evidence="3" id="KW-0732">Signal</keyword>
<feature type="region of interest" description="Disordered" evidence="1">
    <location>
        <begin position="137"/>
        <end position="158"/>
    </location>
</feature>
<sequence length="185" mass="19331">MKLLHFLLKILVWATICTAQCPTNAGANGVVCTPDKPMAAYCATGSLKSWIIIRCLSDGCPQPGNCAQNLRDAPPLGSKLNAKCWEESPTAGNAQCTVDCVNVTTSNGTVFYPLGCSFTIENGTGTPESTSLTIFGPTPTANPSVSRSGQAAPTTSSPADRVAAWSTPFDLFLVVAGLVGYLWVL</sequence>
<evidence type="ECO:0008006" key="6">
    <source>
        <dbReference type="Google" id="ProtNLM"/>
    </source>
</evidence>
<evidence type="ECO:0000256" key="3">
    <source>
        <dbReference type="SAM" id="SignalP"/>
    </source>
</evidence>
<dbReference type="Proteomes" id="UP001174936">
    <property type="component" value="Unassembled WGS sequence"/>
</dbReference>
<name>A0AA39XX17_9PEZI</name>
<evidence type="ECO:0000313" key="4">
    <source>
        <dbReference type="EMBL" id="KAK0640635.1"/>
    </source>
</evidence>
<evidence type="ECO:0000256" key="2">
    <source>
        <dbReference type="SAM" id="Phobius"/>
    </source>
</evidence>
<dbReference type="AlphaFoldDB" id="A0AA39XX17"/>
<evidence type="ECO:0000313" key="5">
    <source>
        <dbReference type="Proteomes" id="UP001174936"/>
    </source>
</evidence>
<proteinExistence type="predicted"/>
<keyword evidence="2" id="KW-1133">Transmembrane helix</keyword>
<organism evidence="4 5">
    <name type="scientific">Cercophora newfieldiana</name>
    <dbReference type="NCBI Taxonomy" id="92897"/>
    <lineage>
        <taxon>Eukaryota</taxon>
        <taxon>Fungi</taxon>
        <taxon>Dikarya</taxon>
        <taxon>Ascomycota</taxon>
        <taxon>Pezizomycotina</taxon>
        <taxon>Sordariomycetes</taxon>
        <taxon>Sordariomycetidae</taxon>
        <taxon>Sordariales</taxon>
        <taxon>Lasiosphaeriaceae</taxon>
        <taxon>Cercophora</taxon>
    </lineage>
</organism>
<keyword evidence="2" id="KW-0472">Membrane</keyword>
<feature type="signal peptide" evidence="3">
    <location>
        <begin position="1"/>
        <end position="19"/>
    </location>
</feature>
<accession>A0AA39XX17</accession>
<feature type="chain" id="PRO_5041306606" description="Secreted protein" evidence="3">
    <location>
        <begin position="20"/>
        <end position="185"/>
    </location>
</feature>
<comment type="caution">
    <text evidence="4">The sequence shown here is derived from an EMBL/GenBank/DDBJ whole genome shotgun (WGS) entry which is preliminary data.</text>
</comment>
<gene>
    <name evidence="4" type="ORF">B0T16DRAFT_418231</name>
</gene>
<reference evidence="4" key="1">
    <citation type="submission" date="2023-06" db="EMBL/GenBank/DDBJ databases">
        <title>Genome-scale phylogeny and comparative genomics of the fungal order Sordariales.</title>
        <authorList>
            <consortium name="Lawrence Berkeley National Laboratory"/>
            <person name="Hensen N."/>
            <person name="Bonometti L."/>
            <person name="Westerberg I."/>
            <person name="Brannstrom I.O."/>
            <person name="Guillou S."/>
            <person name="Cros-Aarteil S."/>
            <person name="Calhoun S."/>
            <person name="Haridas S."/>
            <person name="Kuo A."/>
            <person name="Mondo S."/>
            <person name="Pangilinan J."/>
            <person name="Riley R."/>
            <person name="Labutti K."/>
            <person name="Andreopoulos B."/>
            <person name="Lipzen A."/>
            <person name="Chen C."/>
            <person name="Yanf M."/>
            <person name="Daum C."/>
            <person name="Ng V."/>
            <person name="Clum A."/>
            <person name="Steindorff A."/>
            <person name="Ohm R."/>
            <person name="Martin F."/>
            <person name="Silar P."/>
            <person name="Natvig D."/>
            <person name="Lalanne C."/>
            <person name="Gautier V."/>
            <person name="Ament-Velasquez S.L."/>
            <person name="Kruys A."/>
            <person name="Hutchinson M.I."/>
            <person name="Powell A.J."/>
            <person name="Barry K."/>
            <person name="Miller A.N."/>
            <person name="Grigoriev I.V."/>
            <person name="Debuchy R."/>
            <person name="Gladieux P."/>
            <person name="Thoren M.H."/>
            <person name="Johannesson H."/>
        </authorList>
    </citation>
    <scope>NUCLEOTIDE SEQUENCE</scope>
    <source>
        <strain evidence="4">SMH2532-1</strain>
    </source>
</reference>